<proteinExistence type="predicted"/>
<protein>
    <submittedName>
        <fullName evidence="1">Uncharacterized protein</fullName>
    </submittedName>
</protein>
<keyword evidence="2" id="KW-1185">Reference proteome</keyword>
<organism evidence="1 2">
    <name type="scientific">Pseudomonas saponiphila</name>
    <dbReference type="NCBI Taxonomy" id="556534"/>
    <lineage>
        <taxon>Bacteria</taxon>
        <taxon>Pseudomonadati</taxon>
        <taxon>Pseudomonadota</taxon>
        <taxon>Gammaproteobacteria</taxon>
        <taxon>Pseudomonadales</taxon>
        <taxon>Pseudomonadaceae</taxon>
        <taxon>Pseudomonas</taxon>
    </lineage>
</organism>
<gene>
    <name evidence="1" type="ORF">SAMN05216178_4425</name>
</gene>
<feature type="non-terminal residue" evidence="1">
    <location>
        <position position="1"/>
    </location>
</feature>
<name>A0A1H4RZY5_9PSED</name>
<accession>A0A1H4RZY5</accession>
<evidence type="ECO:0000313" key="2">
    <source>
        <dbReference type="Proteomes" id="UP000198982"/>
    </source>
</evidence>
<dbReference type="EMBL" id="FNTJ01000001">
    <property type="protein sequence ID" value="SEC37432.1"/>
    <property type="molecule type" value="Genomic_DNA"/>
</dbReference>
<dbReference type="Proteomes" id="UP000198982">
    <property type="component" value="Unassembled WGS sequence"/>
</dbReference>
<reference evidence="2" key="1">
    <citation type="submission" date="2016-10" db="EMBL/GenBank/DDBJ databases">
        <authorList>
            <person name="Varghese N."/>
            <person name="Submissions S."/>
        </authorList>
    </citation>
    <scope>NUCLEOTIDE SEQUENCE [LARGE SCALE GENOMIC DNA]</scope>
    <source>
        <strain evidence="2">DSM 9751</strain>
    </source>
</reference>
<evidence type="ECO:0000313" key="1">
    <source>
        <dbReference type="EMBL" id="SEC37432.1"/>
    </source>
</evidence>
<dbReference type="AlphaFoldDB" id="A0A1H4RZY5"/>
<sequence length="24" mass="2837">YDAKTSARAFATFHYLLDEVFQGW</sequence>